<dbReference type="Pfam" id="PF18186">
    <property type="entry name" value="SLATT_4"/>
    <property type="match status" value="1"/>
</dbReference>
<gene>
    <name evidence="3" type="ORF">BZG01_07530</name>
</gene>
<evidence type="ECO:0000313" key="3">
    <source>
        <dbReference type="EMBL" id="PKQ67576.1"/>
    </source>
</evidence>
<feature type="transmembrane region" description="Helical" evidence="1">
    <location>
        <begin position="39"/>
        <end position="57"/>
    </location>
</feature>
<keyword evidence="1" id="KW-0472">Membrane</keyword>
<feature type="domain" description="SMODS and SLOG-associating 2TM effector" evidence="2">
    <location>
        <begin position="10"/>
        <end position="179"/>
    </location>
</feature>
<dbReference type="Proteomes" id="UP000233618">
    <property type="component" value="Unassembled WGS sequence"/>
</dbReference>
<dbReference type="EMBL" id="MVDE01000008">
    <property type="protein sequence ID" value="PKQ67576.1"/>
    <property type="molecule type" value="Genomic_DNA"/>
</dbReference>
<keyword evidence="1" id="KW-1133">Transmembrane helix</keyword>
<protein>
    <recommendedName>
        <fullName evidence="2">SMODS and SLOG-associating 2TM effector domain-containing protein</fullName>
    </recommendedName>
</protein>
<keyword evidence="4" id="KW-1185">Reference proteome</keyword>
<proteinExistence type="predicted"/>
<organism evidence="3 4">
    <name type="scientific">Labilibaculum manganireducens</name>
    <dbReference type="NCBI Taxonomy" id="1940525"/>
    <lineage>
        <taxon>Bacteria</taxon>
        <taxon>Pseudomonadati</taxon>
        <taxon>Bacteroidota</taxon>
        <taxon>Bacteroidia</taxon>
        <taxon>Marinilabiliales</taxon>
        <taxon>Marinifilaceae</taxon>
        <taxon>Labilibaculum</taxon>
    </lineage>
</organism>
<name>A0A2N3IB91_9BACT</name>
<sequence>MNDKLLAATRFYFAQCVFMNNLHYKAYNRLSKTQNKNRYITIGISGVTLLIITLHIICLEEKLNDILSVLSYIGMILTATSLIFTMYSKEDIGEIKSQHKNIAEEYKELRDEHMSLIEIIMSQADDEKAIRRKAQEIQKWYSSIGKYSPETTYEDYQGAQKGLGLGSNTNEEFSWSDEEIDRFLPSSLRISDKS</sequence>
<dbReference type="RefSeq" id="WP_143470856.1">
    <property type="nucleotide sequence ID" value="NZ_MVDE01000008.1"/>
</dbReference>
<dbReference type="InterPro" id="IPR040811">
    <property type="entry name" value="SLATT_4"/>
</dbReference>
<keyword evidence="1" id="KW-0812">Transmembrane</keyword>
<accession>A0A2N3IB91</accession>
<evidence type="ECO:0000256" key="1">
    <source>
        <dbReference type="SAM" id="Phobius"/>
    </source>
</evidence>
<dbReference type="AlphaFoldDB" id="A0A2N3IB91"/>
<reference evidence="3 4" key="1">
    <citation type="journal article" date="2017" name="Front. Microbiol.">
        <title>Labilibaculum manganireducens gen. nov., sp. nov. and Labilibaculum filiforme sp. nov., Novel Bacteroidetes Isolated from Subsurface Sediments of the Baltic Sea.</title>
        <authorList>
            <person name="Vandieken V."/>
            <person name="Marshall I.P."/>
            <person name="Niemann H."/>
            <person name="Engelen B."/>
            <person name="Cypionka H."/>
        </authorList>
    </citation>
    <scope>NUCLEOTIDE SEQUENCE [LARGE SCALE GENOMIC DNA]</scope>
    <source>
        <strain evidence="3 4">59.10-2M</strain>
    </source>
</reference>
<dbReference type="NCBIfam" id="NF033632">
    <property type="entry name" value="SLATT_4"/>
    <property type="match status" value="1"/>
</dbReference>
<evidence type="ECO:0000313" key="4">
    <source>
        <dbReference type="Proteomes" id="UP000233618"/>
    </source>
</evidence>
<feature type="transmembrane region" description="Helical" evidence="1">
    <location>
        <begin position="69"/>
        <end position="87"/>
    </location>
</feature>
<evidence type="ECO:0000259" key="2">
    <source>
        <dbReference type="Pfam" id="PF18186"/>
    </source>
</evidence>
<comment type="caution">
    <text evidence="3">The sequence shown here is derived from an EMBL/GenBank/DDBJ whole genome shotgun (WGS) entry which is preliminary data.</text>
</comment>